<gene>
    <name evidence="1" type="ORF">TIFTF001_023974</name>
</gene>
<organism evidence="1 2">
    <name type="scientific">Ficus carica</name>
    <name type="common">Common fig</name>
    <dbReference type="NCBI Taxonomy" id="3494"/>
    <lineage>
        <taxon>Eukaryota</taxon>
        <taxon>Viridiplantae</taxon>
        <taxon>Streptophyta</taxon>
        <taxon>Embryophyta</taxon>
        <taxon>Tracheophyta</taxon>
        <taxon>Spermatophyta</taxon>
        <taxon>Magnoliopsida</taxon>
        <taxon>eudicotyledons</taxon>
        <taxon>Gunneridae</taxon>
        <taxon>Pentapetalae</taxon>
        <taxon>rosids</taxon>
        <taxon>fabids</taxon>
        <taxon>Rosales</taxon>
        <taxon>Moraceae</taxon>
        <taxon>Ficeae</taxon>
        <taxon>Ficus</taxon>
    </lineage>
</organism>
<reference evidence="1" key="1">
    <citation type="submission" date="2023-07" db="EMBL/GenBank/DDBJ databases">
        <title>draft genome sequence of fig (Ficus carica).</title>
        <authorList>
            <person name="Takahashi T."/>
            <person name="Nishimura K."/>
        </authorList>
    </citation>
    <scope>NUCLEOTIDE SEQUENCE</scope>
</reference>
<dbReference type="AlphaFoldDB" id="A0AA88AXK1"/>
<accession>A0AA88AXK1</accession>
<dbReference type="EMBL" id="BTGU01000054">
    <property type="protein sequence ID" value="GMN54856.1"/>
    <property type="molecule type" value="Genomic_DNA"/>
</dbReference>
<protein>
    <submittedName>
        <fullName evidence="1">Uncharacterized protein</fullName>
    </submittedName>
</protein>
<comment type="caution">
    <text evidence="1">The sequence shown here is derived from an EMBL/GenBank/DDBJ whole genome shotgun (WGS) entry which is preliminary data.</text>
</comment>
<evidence type="ECO:0000313" key="2">
    <source>
        <dbReference type="Proteomes" id="UP001187192"/>
    </source>
</evidence>
<keyword evidence="2" id="KW-1185">Reference proteome</keyword>
<proteinExistence type="predicted"/>
<name>A0AA88AXK1_FICCA</name>
<sequence length="230" mass="25864">MESPSPPAATHLHRANRLEIATFQWRRQRGEAMDSSGKNPSAGSVLSWQCRSRSGRRRKVIGEEIGGYDVEKLADRRLQCELIAVQGRNWVLTRARCSGLAFRLLAWWWVSPSMLMPSPSDRTDTVFAIRTSTNPYLYPPSSGWKSTWHSSSEGPMPVCLEHVYSPGPLRIRYISVTRSTSPASVVPFAMDHTKPRFVRFPRASVGIPRDLHHNFVSEFGREGGGGGGWW</sequence>
<dbReference type="Proteomes" id="UP001187192">
    <property type="component" value="Unassembled WGS sequence"/>
</dbReference>
<evidence type="ECO:0000313" key="1">
    <source>
        <dbReference type="EMBL" id="GMN54856.1"/>
    </source>
</evidence>